<evidence type="ECO:0000313" key="1">
    <source>
        <dbReference type="EMBL" id="CAK9063613.1"/>
    </source>
</evidence>
<keyword evidence="2" id="KW-1185">Reference proteome</keyword>
<protein>
    <recommendedName>
        <fullName evidence="3">SET domain-containing protein</fullName>
    </recommendedName>
</protein>
<sequence length="606" mass="68694">MLHQSLKPGQATLIAQAWAQHESDRKRISQEPRKIRQILEAEYYQDMEHFMNDETFFQHIDLHPHSNDVHVNEAVTGKRSNPLLTEVYTTAQNVSKAMPAEENQLDGEDLPPVKPQELWQMMAFSRKSSGLPLETVRERAKMLDDRSETGQKRPADVDIDQLRDQEQGHSSAAAASGSGAAHDTLLGERLTPTEIADELGRDDLHPLRKAYLLAEQDKRDPLEAMVPDHGTWHGKWTLPSRSEWQARQNLGLDWPTGDSTEAEVLAVQANRKEFRWKTMSETEKEAFKEAARQAWADGRSVWRTLEQGEDLREMAKRQALLPLTEFFAWATAQGAIGLDQVTLGQQRVKIAWLNKGGVFVRSLVAAKEVTVPILLPRSLLMFDASERLLALQLAEQRRCDDSFWAPWIKILPSEEVLRDYHVAYASPKLLQLCEALPVIQRLRGWQDVLRRHWEEDGCGESFSDFKWASTILQTRVFRPPPCFCFMPMADMMNTSLTPNMEVYDRLETDLPGEFYGLIPMDGQKISSGTELTQAYCPVDNSERLFRCGFLLDGNPVPVKALPEANVVLEKLQGAGSSQLIGSLRALVFEHMQEATQQSEASRDGNR</sequence>
<evidence type="ECO:0008006" key="3">
    <source>
        <dbReference type="Google" id="ProtNLM"/>
    </source>
</evidence>
<dbReference type="Gene3D" id="3.90.1410.10">
    <property type="entry name" value="set domain protein methyltransferase, domain 1"/>
    <property type="match status" value="1"/>
</dbReference>
<organism evidence="1 2">
    <name type="scientific">Durusdinium trenchii</name>
    <dbReference type="NCBI Taxonomy" id="1381693"/>
    <lineage>
        <taxon>Eukaryota</taxon>
        <taxon>Sar</taxon>
        <taxon>Alveolata</taxon>
        <taxon>Dinophyceae</taxon>
        <taxon>Suessiales</taxon>
        <taxon>Symbiodiniaceae</taxon>
        <taxon>Durusdinium</taxon>
    </lineage>
</organism>
<dbReference type="EMBL" id="CAXAMM010028890">
    <property type="protein sequence ID" value="CAK9063613.1"/>
    <property type="molecule type" value="Genomic_DNA"/>
</dbReference>
<dbReference type="SUPFAM" id="SSF82199">
    <property type="entry name" value="SET domain"/>
    <property type="match status" value="1"/>
</dbReference>
<dbReference type="InterPro" id="IPR046341">
    <property type="entry name" value="SET_dom_sf"/>
</dbReference>
<gene>
    <name evidence="1" type="ORF">SCF082_LOCUS32904</name>
</gene>
<dbReference type="CDD" id="cd10527">
    <property type="entry name" value="SET_LSMT"/>
    <property type="match status" value="1"/>
</dbReference>
<reference evidence="1 2" key="1">
    <citation type="submission" date="2024-02" db="EMBL/GenBank/DDBJ databases">
        <authorList>
            <person name="Chen Y."/>
            <person name="Shah S."/>
            <person name="Dougan E. K."/>
            <person name="Thang M."/>
            <person name="Chan C."/>
        </authorList>
    </citation>
    <scope>NUCLEOTIDE SEQUENCE [LARGE SCALE GENOMIC DNA]</scope>
</reference>
<dbReference type="InterPro" id="IPR050600">
    <property type="entry name" value="SETD3_SETD6_MTase"/>
</dbReference>
<dbReference type="PANTHER" id="PTHR13271">
    <property type="entry name" value="UNCHARACTERIZED PUTATIVE METHYLTRANSFERASE"/>
    <property type="match status" value="1"/>
</dbReference>
<proteinExistence type="predicted"/>
<accession>A0ABP0NIK2</accession>
<comment type="caution">
    <text evidence="1">The sequence shown here is derived from an EMBL/GenBank/DDBJ whole genome shotgun (WGS) entry which is preliminary data.</text>
</comment>
<name>A0ABP0NIK2_9DINO</name>
<dbReference type="Proteomes" id="UP001642464">
    <property type="component" value="Unassembled WGS sequence"/>
</dbReference>
<evidence type="ECO:0000313" key="2">
    <source>
        <dbReference type="Proteomes" id="UP001642464"/>
    </source>
</evidence>